<evidence type="ECO:0000313" key="3">
    <source>
        <dbReference type="EMBL" id="SPP66749.1"/>
    </source>
</evidence>
<keyword evidence="4" id="KW-1185">Reference proteome</keyword>
<dbReference type="SMART" id="SM01008">
    <property type="entry name" value="Ald_Xan_dh_C"/>
    <property type="match status" value="1"/>
</dbReference>
<name>A0A330L9T7_9BACT</name>
<dbReference type="Pfam" id="PF02738">
    <property type="entry name" value="MoCoBD_1"/>
    <property type="match status" value="1"/>
</dbReference>
<dbReference type="InterPro" id="IPR012368">
    <property type="entry name" value="OxRdtase_Mopterin-bd_su_IorB"/>
</dbReference>
<dbReference type="InterPro" id="IPR000674">
    <property type="entry name" value="Ald_Oxase/Xan_DH_a/b"/>
</dbReference>
<protein>
    <recommendedName>
        <fullName evidence="2">Aldehyde oxidase/xanthine dehydrogenase a/b hammerhead domain-containing protein</fullName>
    </recommendedName>
</protein>
<dbReference type="InterPro" id="IPR037165">
    <property type="entry name" value="AldOxase/xan_DH_Mopterin-bd_sf"/>
</dbReference>
<dbReference type="AlphaFoldDB" id="A0A330L9T7"/>
<reference evidence="4" key="1">
    <citation type="submission" date="2018-04" db="EMBL/GenBank/DDBJ databases">
        <authorList>
            <person name="Lucker S."/>
            <person name="Sakoula D."/>
        </authorList>
    </citation>
    <scope>NUCLEOTIDE SEQUENCE [LARGE SCALE GENOMIC DNA]</scope>
</reference>
<dbReference type="EMBL" id="OUNR01000022">
    <property type="protein sequence ID" value="SPP66749.1"/>
    <property type="molecule type" value="Genomic_DNA"/>
</dbReference>
<dbReference type="RefSeq" id="WP_121990871.1">
    <property type="nucleotide sequence ID" value="NZ_OUNR01000022.1"/>
</dbReference>
<evidence type="ECO:0000256" key="1">
    <source>
        <dbReference type="SAM" id="MobiDB-lite"/>
    </source>
</evidence>
<dbReference type="Gene3D" id="3.30.365.10">
    <property type="entry name" value="Aldehyde oxidase/xanthine dehydrogenase, molybdopterin binding domain"/>
    <property type="match status" value="3"/>
</dbReference>
<dbReference type="SUPFAM" id="SSF56003">
    <property type="entry name" value="Molybdenum cofactor-binding domain"/>
    <property type="match status" value="2"/>
</dbReference>
<dbReference type="PANTHER" id="PTHR47495">
    <property type="entry name" value="ALDEHYDE DEHYDROGENASE"/>
    <property type="match status" value="1"/>
</dbReference>
<gene>
    <name evidence="3" type="ORF">NITLEN_90004</name>
</gene>
<feature type="domain" description="Aldehyde oxidase/xanthine dehydrogenase a/b hammerhead" evidence="2">
    <location>
        <begin position="228"/>
        <end position="306"/>
    </location>
</feature>
<accession>A0A330L9T7</accession>
<dbReference type="Gene3D" id="3.90.1170.50">
    <property type="entry name" value="Aldehyde oxidase/xanthine dehydrogenase, a/b hammerhead"/>
    <property type="match status" value="1"/>
</dbReference>
<feature type="region of interest" description="Disordered" evidence="1">
    <location>
        <begin position="1"/>
        <end position="20"/>
    </location>
</feature>
<dbReference type="InterPro" id="IPR008274">
    <property type="entry name" value="AldOxase/xan_DH_MoCoBD1"/>
</dbReference>
<dbReference type="InterPro" id="IPR006311">
    <property type="entry name" value="TAT_signal"/>
</dbReference>
<proteinExistence type="predicted"/>
<dbReference type="InParanoid" id="A0A330L9T7"/>
<dbReference type="InterPro" id="IPR046867">
    <property type="entry name" value="AldOxase/xan_DH_MoCoBD2"/>
</dbReference>
<dbReference type="OrthoDB" id="9767994at2"/>
<dbReference type="PIRSF" id="PIRSF036389">
    <property type="entry name" value="IOR_B"/>
    <property type="match status" value="1"/>
</dbReference>
<dbReference type="GO" id="GO:0016491">
    <property type="term" value="F:oxidoreductase activity"/>
    <property type="evidence" value="ECO:0007669"/>
    <property type="project" value="InterPro"/>
</dbReference>
<organism evidence="3 4">
    <name type="scientific">Nitrospira lenta</name>
    <dbReference type="NCBI Taxonomy" id="1436998"/>
    <lineage>
        <taxon>Bacteria</taxon>
        <taxon>Pseudomonadati</taxon>
        <taxon>Nitrospirota</taxon>
        <taxon>Nitrospiria</taxon>
        <taxon>Nitrospirales</taxon>
        <taxon>Nitrospiraceae</taxon>
        <taxon>Nitrospira</taxon>
    </lineage>
</organism>
<evidence type="ECO:0000313" key="4">
    <source>
        <dbReference type="Proteomes" id="UP000248168"/>
    </source>
</evidence>
<dbReference type="InterPro" id="IPR052516">
    <property type="entry name" value="N-heterocyclic_Hydroxylase"/>
</dbReference>
<dbReference type="Pfam" id="PF20256">
    <property type="entry name" value="MoCoBD_2"/>
    <property type="match status" value="2"/>
</dbReference>
<sequence>MNSEPSSNTAKDDPELQSGSGVSRRTFLKISAAAGGGLLLGFIMPEKIWRTATAEAKAEAKFAPNAFIRIGRTGLVTFIMPYVEMGQGTYTSIPMLIAEELEVDLKQVTLEAAPPDIRHYANPLLQMQVTGGSTSVKAAWEPLRRAGAAARMVLVAAAAQKWKVDPASCRAHKGKVTHTASGRTLAYGALVDTAATLPMPDKIVLKDPKDFTLIGTPAKRLDAPNKVNGKAIFGIDVKLPGMKIATVTACPVFGGKLASVDDSRAKTIKGVRQVVRLDNAVAVIGDHMWAAKQGLAALTITWDEGPHAKINSADIVAQLDAASRQESAAVAGKAGDAAKAMAGAVTKVEAVYQMPFLAHATMEPMNCTVHVGKDECHVWVGSQIVTHAQAAASEVTGLPLEKVHVHNQLLGGGFGRRLEVDCITQAVQIAKHVNYPVKVVWTREEDIRHDMYRPYYYDRIAAGLDEQGTPVAWQHRIAGSSVYARWMPAAFKDGFDPDVEGADKPLYTLPNILVEYVRQEPPGIPTGFWRGVGPTHTIFVVESFIDELAAAAKKDPVEYRRALLDNSPRAAAVLDLAAKKAGWGTPLPARHGRGVSVQFAFGSYIAQVVEVEVRKDGDVRATRVVCAVDCGVTVNPDTVKAQIEGGIMFGLTAALYGEITLKDGRVEQSNFHDYQMLRINEAPAVEVYLVKSAEAPGGIGEPGTAALAPALMNAIFAATGTRIRKLPVNRLELRST</sequence>
<evidence type="ECO:0000259" key="2">
    <source>
        <dbReference type="SMART" id="SM01008"/>
    </source>
</evidence>
<dbReference type="PANTHER" id="PTHR47495:SF2">
    <property type="entry name" value="ALDEHYDE DEHYDROGENASE"/>
    <property type="match status" value="1"/>
</dbReference>
<dbReference type="Proteomes" id="UP000248168">
    <property type="component" value="Unassembled WGS sequence"/>
</dbReference>
<dbReference type="PROSITE" id="PS51318">
    <property type="entry name" value="TAT"/>
    <property type="match status" value="1"/>
</dbReference>